<dbReference type="Proteomes" id="UP001217918">
    <property type="component" value="Unassembled WGS sequence"/>
</dbReference>
<name>A0AAD9MBG8_9PEZI</name>
<evidence type="ECO:0000256" key="2">
    <source>
        <dbReference type="SAM" id="MobiDB-lite"/>
    </source>
</evidence>
<feature type="compositionally biased region" description="Basic and acidic residues" evidence="2">
    <location>
        <begin position="432"/>
        <end position="444"/>
    </location>
</feature>
<dbReference type="InterPro" id="IPR000504">
    <property type="entry name" value="RRM_dom"/>
</dbReference>
<dbReference type="GO" id="GO:0003723">
    <property type="term" value="F:RNA binding"/>
    <property type="evidence" value="ECO:0007669"/>
    <property type="project" value="UniProtKB-UniRule"/>
</dbReference>
<dbReference type="Gene3D" id="3.30.70.330">
    <property type="match status" value="1"/>
</dbReference>
<proteinExistence type="predicted"/>
<accession>A0AAD9MBG8</accession>
<organism evidence="4 5">
    <name type="scientific">Phyllachora maydis</name>
    <dbReference type="NCBI Taxonomy" id="1825666"/>
    <lineage>
        <taxon>Eukaryota</taxon>
        <taxon>Fungi</taxon>
        <taxon>Dikarya</taxon>
        <taxon>Ascomycota</taxon>
        <taxon>Pezizomycotina</taxon>
        <taxon>Sordariomycetes</taxon>
        <taxon>Sordariomycetidae</taxon>
        <taxon>Phyllachorales</taxon>
        <taxon>Phyllachoraceae</taxon>
        <taxon>Phyllachora</taxon>
    </lineage>
</organism>
<dbReference type="InterPro" id="IPR035979">
    <property type="entry name" value="RBD_domain_sf"/>
</dbReference>
<keyword evidence="1" id="KW-0694">RNA-binding</keyword>
<feature type="region of interest" description="Disordered" evidence="2">
    <location>
        <begin position="371"/>
        <end position="474"/>
    </location>
</feature>
<evidence type="ECO:0000256" key="1">
    <source>
        <dbReference type="PROSITE-ProRule" id="PRU00176"/>
    </source>
</evidence>
<feature type="compositionally biased region" description="Low complexity" evidence="2">
    <location>
        <begin position="422"/>
        <end position="431"/>
    </location>
</feature>
<gene>
    <name evidence="4" type="ORF">P8C59_004625</name>
</gene>
<reference evidence="4" key="1">
    <citation type="journal article" date="2023" name="Mol. Plant Microbe Interact.">
        <title>Elucidating the Obligate Nature and Biological Capacity of an Invasive Fungal Corn Pathogen.</title>
        <authorList>
            <person name="MacCready J.S."/>
            <person name="Roggenkamp E.M."/>
            <person name="Gdanetz K."/>
            <person name="Chilvers M.I."/>
        </authorList>
    </citation>
    <scope>NUCLEOTIDE SEQUENCE</scope>
    <source>
        <strain evidence="4">PM02</strain>
    </source>
</reference>
<dbReference type="InterPro" id="IPR012677">
    <property type="entry name" value="Nucleotide-bd_a/b_plait_sf"/>
</dbReference>
<sequence>MAKRVSRAAQPAQMVPPGDESGWYYIIVAGVKSGTKWQDLKDFVRSGTNVEIKRVGTYSSSWNQQSLGAWILVKGREDFERVSDWIDGRDYGGMNLMAFKSNATDPIPVKDLAIPEPSLAAPGHDLVATNTGYLGTSTRCNGNLINAATMPEHTWYSTGSYPTFAGASPSMSRYCLDGYPQPGYTQPTLWDPTYAMSPGMYDKTTGAMQHLAIDDQSYGADLSPLYSSRASCHATTWSSASDASSCAGSASTAAAAAGAGVVLTEQRKVVLANLPSKMLDDAGVRSVLASAVGAKAVSRVQKIEFSRSTGGSKRNKPHGHVFVVFATARTAWDVVAALNGFKVWGHTVRAHLAKEGVAVGGEEDTFLAAESSPTAAAGTGGTGAYEGDGAEAPGGSTRPCPPAAKSKGKQAHREKDRKEKSSASASYSFSSKSKDKDKGRDRDQPSSVIVANGSGGQFSQHRSKHRDDSKRHRS</sequence>
<dbReference type="EMBL" id="JAQQPM010000003">
    <property type="protein sequence ID" value="KAK2070097.1"/>
    <property type="molecule type" value="Genomic_DNA"/>
</dbReference>
<feature type="compositionally biased region" description="Basic and acidic residues" evidence="2">
    <location>
        <begin position="411"/>
        <end position="421"/>
    </location>
</feature>
<keyword evidence="5" id="KW-1185">Reference proteome</keyword>
<dbReference type="PROSITE" id="PS50102">
    <property type="entry name" value="RRM"/>
    <property type="match status" value="1"/>
</dbReference>
<feature type="domain" description="RRM" evidence="3">
    <location>
        <begin position="267"/>
        <end position="355"/>
    </location>
</feature>
<dbReference type="SUPFAM" id="SSF54928">
    <property type="entry name" value="RNA-binding domain, RBD"/>
    <property type="match status" value="1"/>
</dbReference>
<feature type="compositionally biased region" description="Basic and acidic residues" evidence="2">
    <location>
        <begin position="465"/>
        <end position="474"/>
    </location>
</feature>
<evidence type="ECO:0000313" key="5">
    <source>
        <dbReference type="Proteomes" id="UP001217918"/>
    </source>
</evidence>
<evidence type="ECO:0000313" key="4">
    <source>
        <dbReference type="EMBL" id="KAK2070097.1"/>
    </source>
</evidence>
<dbReference type="AlphaFoldDB" id="A0AAD9MBG8"/>
<protein>
    <recommendedName>
        <fullName evidence="3">RRM domain-containing protein</fullName>
    </recommendedName>
</protein>
<comment type="caution">
    <text evidence="4">The sequence shown here is derived from an EMBL/GenBank/DDBJ whole genome shotgun (WGS) entry which is preliminary data.</text>
</comment>
<evidence type="ECO:0000259" key="3">
    <source>
        <dbReference type="PROSITE" id="PS50102"/>
    </source>
</evidence>